<dbReference type="NCBIfam" id="TIGR00067">
    <property type="entry name" value="glut_race"/>
    <property type="match status" value="1"/>
</dbReference>
<dbReference type="RefSeq" id="WP_082416722.1">
    <property type="nucleotide sequence ID" value="NZ_AP014854.2"/>
</dbReference>
<dbReference type="GO" id="GO:0071555">
    <property type="term" value="P:cell wall organization"/>
    <property type="evidence" value="ECO:0007669"/>
    <property type="project" value="UniProtKB-KW"/>
</dbReference>
<evidence type="ECO:0000256" key="7">
    <source>
        <dbReference type="HAMAP-Rule" id="MF_00258"/>
    </source>
</evidence>
<feature type="active site" description="Proton donor/acceptor" evidence="7">
    <location>
        <position position="107"/>
    </location>
</feature>
<accession>A0A0H5BA36</accession>
<dbReference type="Gene3D" id="3.40.50.1860">
    <property type="match status" value="2"/>
</dbReference>
<dbReference type="GO" id="GO:0008881">
    <property type="term" value="F:glutamate racemase activity"/>
    <property type="evidence" value="ECO:0007669"/>
    <property type="project" value="UniProtKB-UniRule"/>
</dbReference>
<dbReference type="KEGG" id="bvr:BVIR_1020"/>
<dbReference type="OrthoDB" id="9801055at2"/>
<gene>
    <name evidence="9" type="primary">murI_1</name>
    <name evidence="7" type="synonym">murI</name>
    <name evidence="8" type="ORF">BV133_296</name>
    <name evidence="9" type="ORF">BVIRIDIS_04630</name>
</gene>
<reference evidence="9" key="2">
    <citation type="submission" date="2015-11" db="EMBL/GenBank/DDBJ databases">
        <authorList>
            <person name="Zhang Y."/>
            <person name="Guo Z."/>
        </authorList>
    </citation>
    <scope>NUCLEOTIDE SEQUENCE</scope>
    <source>
        <strain evidence="9">1</strain>
    </source>
</reference>
<sequence length="298" mass="30777">MPIESLNGGVTSLGRAPTPLAPTIAPLPPVAVSLREPTILVFDSGLGGLTVLAEVAKARPDARIVYIADDAGFPYGALEESTLIARVGPIMAQAIKAHRPDVVVIACNTASTLVLPHLRAAHPAVRFVGTVPAIKPACAGSRTGLVSVLATPGTVRRDYTRALIRQFAGACTVTLVGSARLAGLAEAFLRGHPVDDDAIAAEIAPCFIDGAAGRTDTVVLACTHYPLLATAFAELAPWPVRWLDPAPAIARRVVQLIGLATPGAVAPPGRVTFTAGRRLEPGLAAALRQYRLEIAAAG</sequence>
<dbReference type="SUPFAM" id="SSF53681">
    <property type="entry name" value="Aspartate/glutamate racemase"/>
    <property type="match status" value="2"/>
</dbReference>
<dbReference type="PANTHER" id="PTHR21198:SF2">
    <property type="entry name" value="GLUTAMATE RACEMASE"/>
    <property type="match status" value="1"/>
</dbReference>
<dbReference type="InterPro" id="IPR001920">
    <property type="entry name" value="Asp/Glu_race"/>
</dbReference>
<dbReference type="InterPro" id="IPR015942">
    <property type="entry name" value="Asp/Glu/hydantoin_racemase"/>
</dbReference>
<evidence type="ECO:0000313" key="10">
    <source>
        <dbReference type="Proteomes" id="UP000065734"/>
    </source>
</evidence>
<organism evidence="9 10">
    <name type="scientific">Blastochloris viridis</name>
    <name type="common">Rhodopseudomonas viridis</name>
    <dbReference type="NCBI Taxonomy" id="1079"/>
    <lineage>
        <taxon>Bacteria</taxon>
        <taxon>Pseudomonadati</taxon>
        <taxon>Pseudomonadota</taxon>
        <taxon>Alphaproteobacteria</taxon>
        <taxon>Hyphomicrobiales</taxon>
        <taxon>Blastochloridaceae</taxon>
        <taxon>Blastochloris</taxon>
    </lineage>
</organism>
<feature type="binding site" evidence="7">
    <location>
        <begin position="223"/>
        <end position="224"/>
    </location>
    <ligand>
        <name>substrate</name>
    </ligand>
</feature>
<dbReference type="GO" id="GO:0008360">
    <property type="term" value="P:regulation of cell shape"/>
    <property type="evidence" value="ECO:0007669"/>
    <property type="project" value="UniProtKB-KW"/>
</dbReference>
<dbReference type="EMBL" id="LN907867">
    <property type="protein sequence ID" value="CUU41472.1"/>
    <property type="molecule type" value="Genomic_DNA"/>
</dbReference>
<evidence type="ECO:0000256" key="1">
    <source>
        <dbReference type="ARBA" id="ARBA00001602"/>
    </source>
</evidence>
<reference evidence="8" key="1">
    <citation type="journal article" date="2015" name="Genome Announc.">
        <title>Complete Genome Sequence of the Bacteriochlorophyll b-Producing Photosynthetic Bacterium Blastochloris viridis.</title>
        <authorList>
            <person name="Tsukatani Y."/>
            <person name="Hirose Y."/>
            <person name="Harada J."/>
            <person name="Misawa N."/>
            <person name="Mori K."/>
            <person name="Inoue K."/>
            <person name="Tamiaki H."/>
        </authorList>
    </citation>
    <scope>NUCLEOTIDE SEQUENCE [LARGE SCALE GENOMIC DNA]</scope>
    <source>
        <strain evidence="8">DSM 133</strain>
    </source>
</reference>
<keyword evidence="10" id="KW-1185">Reference proteome</keyword>
<keyword evidence="6 7" id="KW-0961">Cell wall biogenesis/degradation</keyword>
<feature type="binding site" evidence="7">
    <location>
        <begin position="43"/>
        <end position="44"/>
    </location>
    <ligand>
        <name>substrate</name>
    </ligand>
</feature>
<evidence type="ECO:0000256" key="5">
    <source>
        <dbReference type="ARBA" id="ARBA00023235"/>
    </source>
</evidence>
<evidence type="ECO:0000313" key="9">
    <source>
        <dbReference type="EMBL" id="CUU41472.1"/>
    </source>
</evidence>
<dbReference type="InterPro" id="IPR033134">
    <property type="entry name" value="Asp/Glu_racemase_AS_2"/>
</dbReference>
<dbReference type="UniPathway" id="UPA00219"/>
<dbReference type="EC" id="5.1.1.3" evidence="2 7"/>
<dbReference type="PROSITE" id="PS00923">
    <property type="entry name" value="ASP_GLU_RACEMASE_1"/>
    <property type="match status" value="1"/>
</dbReference>
<dbReference type="GO" id="GO:0009252">
    <property type="term" value="P:peptidoglycan biosynthetic process"/>
    <property type="evidence" value="ECO:0007669"/>
    <property type="project" value="UniProtKB-UniRule"/>
</dbReference>
<dbReference type="PANTHER" id="PTHR21198">
    <property type="entry name" value="GLUTAMATE RACEMASE"/>
    <property type="match status" value="1"/>
</dbReference>
<name>A0A0H5BA36_BLAVI</name>
<comment type="similarity">
    <text evidence="7">Belongs to the aspartate/glutamate racemases family.</text>
</comment>
<dbReference type="AlphaFoldDB" id="A0A0H5BA36"/>
<keyword evidence="3 7" id="KW-0133">Cell shape</keyword>
<evidence type="ECO:0000256" key="6">
    <source>
        <dbReference type="ARBA" id="ARBA00023316"/>
    </source>
</evidence>
<reference evidence="10" key="3">
    <citation type="journal article" date="2016" name="Genome Announc.">
        <title>Revised genome sequence of the purple photosynthetic bacterium Blastochloris viridis.</title>
        <authorList>
            <person name="Liu L.N."/>
            <person name="Faulkner M."/>
            <person name="Liu X."/>
            <person name="Huang F."/>
            <person name="Darby A.C."/>
            <person name="Hall N."/>
        </authorList>
    </citation>
    <scope>NUCLEOTIDE SEQUENCE [LARGE SCALE GENOMIC DNA]</scope>
    <source>
        <strain evidence="10">ATCC 19567 / DSM 133 / F</strain>
    </source>
</reference>
<dbReference type="Pfam" id="PF01177">
    <property type="entry name" value="Asp_Glu_race"/>
    <property type="match status" value="1"/>
</dbReference>
<feature type="binding site" evidence="7">
    <location>
        <begin position="108"/>
        <end position="109"/>
    </location>
    <ligand>
        <name>substrate</name>
    </ligand>
</feature>
<dbReference type="STRING" id="1079.BVIR_1020"/>
<comment type="pathway">
    <text evidence="7">Cell wall biogenesis; peptidoglycan biosynthesis.</text>
</comment>
<comment type="catalytic activity">
    <reaction evidence="1 7">
        <text>L-glutamate = D-glutamate</text>
        <dbReference type="Rhea" id="RHEA:12813"/>
        <dbReference type="ChEBI" id="CHEBI:29985"/>
        <dbReference type="ChEBI" id="CHEBI:29986"/>
        <dbReference type="EC" id="5.1.1.3"/>
    </reaction>
</comment>
<dbReference type="PROSITE" id="PS00924">
    <property type="entry name" value="ASP_GLU_RACEMASE_2"/>
    <property type="match status" value="1"/>
</dbReference>
<evidence type="ECO:0000256" key="3">
    <source>
        <dbReference type="ARBA" id="ARBA00022960"/>
    </source>
</evidence>
<feature type="binding site" evidence="7">
    <location>
        <begin position="75"/>
        <end position="76"/>
    </location>
    <ligand>
        <name>substrate</name>
    </ligand>
</feature>
<keyword evidence="5 7" id="KW-0413">Isomerase</keyword>
<proteinExistence type="inferred from homology"/>
<dbReference type="InterPro" id="IPR004391">
    <property type="entry name" value="Glu_race"/>
</dbReference>
<keyword evidence="4 7" id="KW-0573">Peptidoglycan synthesis</keyword>
<evidence type="ECO:0000313" key="8">
    <source>
        <dbReference type="EMBL" id="BAR97889.1"/>
    </source>
</evidence>
<dbReference type="EMBL" id="AP014854">
    <property type="protein sequence ID" value="BAR97889.1"/>
    <property type="molecule type" value="Genomic_DNA"/>
</dbReference>
<dbReference type="HAMAP" id="MF_00258">
    <property type="entry name" value="Glu_racemase"/>
    <property type="match status" value="1"/>
</dbReference>
<comment type="function">
    <text evidence="7">Provides the (R)-glutamate required for cell wall biosynthesis.</text>
</comment>
<dbReference type="InterPro" id="IPR018187">
    <property type="entry name" value="Asp/Glu_racemase_AS_1"/>
</dbReference>
<feature type="active site" description="Proton donor/acceptor" evidence="7">
    <location>
        <position position="222"/>
    </location>
</feature>
<evidence type="ECO:0000256" key="2">
    <source>
        <dbReference type="ARBA" id="ARBA00013090"/>
    </source>
</evidence>
<evidence type="ECO:0000256" key="4">
    <source>
        <dbReference type="ARBA" id="ARBA00022984"/>
    </source>
</evidence>
<dbReference type="PATRIC" id="fig|1079.6.peg.1058"/>
<dbReference type="Proteomes" id="UP000065734">
    <property type="component" value="Chromosome I"/>
</dbReference>
<protein>
    <recommendedName>
        <fullName evidence="2 7">Glutamate racemase</fullName>
        <ecNumber evidence="2 7">5.1.1.3</ecNumber>
    </recommendedName>
</protein>